<evidence type="ECO:0000256" key="2">
    <source>
        <dbReference type="ARBA" id="ARBA00022990"/>
    </source>
</evidence>
<dbReference type="EMBL" id="CP038436">
    <property type="protein sequence ID" value="QBX56594.1"/>
    <property type="molecule type" value="Genomic_DNA"/>
</dbReference>
<feature type="domain" description="AMP-dependent synthetase/ligase" evidence="4">
    <location>
        <begin position="173"/>
        <end position="537"/>
    </location>
</feature>
<dbReference type="InterPro" id="IPR042099">
    <property type="entry name" value="ANL_N_sf"/>
</dbReference>
<dbReference type="GO" id="GO:0006085">
    <property type="term" value="P:acetyl-CoA biosynthetic process"/>
    <property type="evidence" value="ECO:0007669"/>
    <property type="project" value="TreeGrafter"/>
</dbReference>
<evidence type="ECO:0000313" key="7">
    <source>
        <dbReference type="Proteomes" id="UP000294853"/>
    </source>
</evidence>
<evidence type="ECO:0000259" key="4">
    <source>
        <dbReference type="Pfam" id="PF00501"/>
    </source>
</evidence>
<dbReference type="Gene3D" id="3.30.300.30">
    <property type="match status" value="1"/>
</dbReference>
<dbReference type="GO" id="GO:0005829">
    <property type="term" value="C:cytosol"/>
    <property type="evidence" value="ECO:0007669"/>
    <property type="project" value="TreeGrafter"/>
</dbReference>
<feature type="compositionally biased region" description="Low complexity" evidence="3">
    <location>
        <begin position="1"/>
        <end position="15"/>
    </location>
</feature>
<dbReference type="InterPro" id="IPR045851">
    <property type="entry name" value="AMP-bd_C_sf"/>
</dbReference>
<dbReference type="Proteomes" id="UP000294853">
    <property type="component" value="Chromosome"/>
</dbReference>
<sequence>MPETAAPTATATASRMRSRPRPVGCSQHGPPTMSGSCAFLLTPCRSRATRLSCAWSGRRPPTSPLRPTSWPWSCPVQPSQPWLRSRRQCRRVPRPRGWTSSRTICPERPTRPEGRWGMAETDQDLAAYFASWSEIAGSLTWDTPWKELFREQPPLHDWFVDGRLNLSVNCIDRHLPTHGDRAAILWEGEPGDRRVLTYRELQMQVVRLAAALRSLGVGQGDRVALHLGWLPEAVVAMMACARIGAEYTVIPVALPTEALTARVGDFRPKVLFTQDGGWRHGAILPLKSRIDEALEASSGVLHTIVVRRTGVQVDWYEGDRWYDDLLTAADPRDGEPVAVPASHPLACAHLANRRGRPVAIRLGTANLAVVALANHLHVLGDGDVFWGAADISWLGAQAHGVVGPLLGGASTVMYEGTLDIPAPARTWQIIERYGVTAMLTSPSIVRALRGWSLTETGKTGSLRRLTTIGDRLDADLRAWLRDVLGDDVRLSDAWGQLELGGIVAADEPSPRMPDPKFSIVDEQGVEVPNGSSGEWVMLRPWPGLLRAVEAPDGTNPTSYHWERNPAVYATGDVARRTEAGGVEFLGRLDEVISVSGQLVSLNEVRDVLRDQPFVTEAEAFETLDVRVGRVVGAAVVLAEEAAPTEATLRDLQDAARELLGGLSRPQRLLVLDRIGTDIDSVTRRRALGVLAHGHDHRILTWEQVVDAARSLPGA</sequence>
<dbReference type="OrthoDB" id="9803968at2"/>
<organism evidence="6 7">
    <name type="scientific">Nocardioides seonyuensis</name>
    <dbReference type="NCBI Taxonomy" id="2518371"/>
    <lineage>
        <taxon>Bacteria</taxon>
        <taxon>Bacillati</taxon>
        <taxon>Actinomycetota</taxon>
        <taxon>Actinomycetes</taxon>
        <taxon>Propionibacteriales</taxon>
        <taxon>Nocardioidaceae</taxon>
        <taxon>Nocardioides</taxon>
    </lineage>
</organism>
<dbReference type="SUPFAM" id="SSF56801">
    <property type="entry name" value="Acetyl-CoA synthetase-like"/>
    <property type="match status" value="1"/>
</dbReference>
<dbReference type="GO" id="GO:0003987">
    <property type="term" value="F:acetate-CoA ligase activity"/>
    <property type="evidence" value="ECO:0007669"/>
    <property type="project" value="TreeGrafter"/>
</dbReference>
<dbReference type="Gene3D" id="3.40.50.12780">
    <property type="entry name" value="N-terminal domain of ligase-like"/>
    <property type="match status" value="1"/>
</dbReference>
<feature type="domain" description="Acetyl-coenzyme A synthetase N-terminal" evidence="5">
    <location>
        <begin position="132"/>
        <end position="170"/>
    </location>
</feature>
<feature type="region of interest" description="Disordered" evidence="3">
    <location>
        <begin position="1"/>
        <end position="29"/>
    </location>
</feature>
<dbReference type="InterPro" id="IPR000873">
    <property type="entry name" value="AMP-dep_synth/lig_dom"/>
</dbReference>
<proteinExistence type="inferred from homology"/>
<gene>
    <name evidence="6" type="ORF">EXE58_14715</name>
</gene>
<dbReference type="KEGG" id="nsn:EXE58_14715"/>
<name>A0A4P7IGW4_9ACTN</name>
<dbReference type="PANTHER" id="PTHR24095">
    <property type="entry name" value="ACETYL-COENZYME A SYNTHETASE"/>
    <property type="match status" value="1"/>
</dbReference>
<accession>A0A4P7IGW4</accession>
<reference evidence="6 7" key="1">
    <citation type="submission" date="2019-03" db="EMBL/GenBank/DDBJ databases">
        <title>Three New Species of Nocardioides, Nocardioides euryhalodurans sp. nov., Nocardioides seonyuensis sp. nov. and Nocardioides eburneoflavus sp. nov. Iolated from Soil.</title>
        <authorList>
            <person name="Roh S.G."/>
            <person name="Lee C."/>
            <person name="Kim M.-K."/>
            <person name="Kim S.B."/>
        </authorList>
    </citation>
    <scope>NUCLEOTIDE SEQUENCE [LARGE SCALE GENOMIC DNA]</scope>
    <source>
        <strain evidence="6 7">MMS17-SY207-3</strain>
    </source>
</reference>
<comment type="similarity">
    <text evidence="1">Belongs to the ATP-dependent AMP-binding enzyme family.</text>
</comment>
<evidence type="ECO:0008006" key="8">
    <source>
        <dbReference type="Google" id="ProtNLM"/>
    </source>
</evidence>
<protein>
    <recommendedName>
        <fullName evidence="8">Acetate--CoA ligase</fullName>
    </recommendedName>
</protein>
<keyword evidence="2" id="KW-0007">Acetylation</keyword>
<dbReference type="AlphaFoldDB" id="A0A4P7IGW4"/>
<evidence type="ECO:0000256" key="1">
    <source>
        <dbReference type="ARBA" id="ARBA00006432"/>
    </source>
</evidence>
<evidence type="ECO:0000259" key="5">
    <source>
        <dbReference type="Pfam" id="PF16177"/>
    </source>
</evidence>
<dbReference type="PANTHER" id="PTHR24095:SF14">
    <property type="entry name" value="ACETYL-COENZYME A SYNTHETASE 1"/>
    <property type="match status" value="1"/>
</dbReference>
<evidence type="ECO:0000256" key="3">
    <source>
        <dbReference type="SAM" id="MobiDB-lite"/>
    </source>
</evidence>
<evidence type="ECO:0000313" key="6">
    <source>
        <dbReference type="EMBL" id="QBX56594.1"/>
    </source>
</evidence>
<dbReference type="Pfam" id="PF00501">
    <property type="entry name" value="AMP-binding"/>
    <property type="match status" value="1"/>
</dbReference>
<dbReference type="InterPro" id="IPR032387">
    <property type="entry name" value="ACAS_N"/>
</dbReference>
<keyword evidence="7" id="KW-1185">Reference proteome</keyword>
<dbReference type="Pfam" id="PF16177">
    <property type="entry name" value="ACAS_N"/>
    <property type="match status" value="1"/>
</dbReference>